<dbReference type="RefSeq" id="WP_169294556.1">
    <property type="nucleotide sequence ID" value="NZ_JAHSPR010000005.1"/>
</dbReference>
<evidence type="ECO:0000256" key="5">
    <source>
        <dbReference type="ARBA" id="ARBA00023288"/>
    </source>
</evidence>
<reference evidence="8 9" key="1">
    <citation type="submission" date="2021-06" db="EMBL/GenBank/DDBJ databases">
        <authorList>
            <person name="Lu T."/>
            <person name="Wang Q."/>
            <person name="Han X."/>
        </authorList>
    </citation>
    <scope>NUCLEOTIDE SEQUENCE [LARGE SCALE GENOMIC DNA]</scope>
    <source>
        <strain evidence="8 9">LAM0050</strain>
    </source>
</reference>
<feature type="chain" id="PRO_5046544507" description="Lipoprotein" evidence="7">
    <location>
        <begin position="32"/>
        <end position="272"/>
    </location>
</feature>
<evidence type="ECO:0000256" key="4">
    <source>
        <dbReference type="ARBA" id="ARBA00023139"/>
    </source>
</evidence>
<evidence type="ECO:0000256" key="1">
    <source>
        <dbReference type="ARBA" id="ARBA00004635"/>
    </source>
</evidence>
<dbReference type="PANTHER" id="PTHR30429">
    <property type="entry name" value="D-METHIONINE-BINDING LIPOPROTEIN METQ"/>
    <property type="match status" value="1"/>
</dbReference>
<proteinExistence type="inferred from homology"/>
<feature type="signal peptide" evidence="7">
    <location>
        <begin position="1"/>
        <end position="31"/>
    </location>
</feature>
<sequence length="272" mass="29537">MTIFHAAIKLKKTLLCATLTLGLSTAPLAFAQEALLKVGVTVGPHAQISEVARQVAEKQGLQVKLIEFSDFIQPNAALDTKEIDLNIYQHRPFMNAQNSARGYKLVPVADAVVQLMGIYSSRHNNLDELPSGATIAIPNDPSNGARALLVLQAARLIKLKEGVTTTASLFDIEENPKKLKFIEIEAAQLPHSLKDVDAAAVNSAYAIPAGLDPAKDTLALEDEKADFAVVVIAAREDNKDDPRVARFIKAYQSDEVKAFVEKTFPGAYFTAW</sequence>
<evidence type="ECO:0000256" key="2">
    <source>
        <dbReference type="ARBA" id="ARBA00022729"/>
    </source>
</evidence>
<evidence type="ECO:0000313" key="8">
    <source>
        <dbReference type="EMBL" id="MBV4397174.1"/>
    </source>
</evidence>
<dbReference type="CDD" id="cd13526">
    <property type="entry name" value="PBP2_lipoprotein_MetQ_like"/>
    <property type="match status" value="1"/>
</dbReference>
<dbReference type="PIRSF" id="PIRSF002854">
    <property type="entry name" value="MetQ"/>
    <property type="match status" value="1"/>
</dbReference>
<comment type="caution">
    <text evidence="8">The sequence shown here is derived from an EMBL/GenBank/DDBJ whole genome shotgun (WGS) entry which is preliminary data.</text>
</comment>
<accession>A0ABS6NP74</accession>
<comment type="similarity">
    <text evidence="6">Belongs to the nlpA lipoprotein family.</text>
</comment>
<evidence type="ECO:0000256" key="7">
    <source>
        <dbReference type="SAM" id="SignalP"/>
    </source>
</evidence>
<keyword evidence="9" id="KW-1185">Reference proteome</keyword>
<dbReference type="EMBL" id="JAHSPR010000005">
    <property type="protein sequence ID" value="MBV4397174.1"/>
    <property type="molecule type" value="Genomic_DNA"/>
</dbReference>
<dbReference type="PANTHER" id="PTHR30429:SF1">
    <property type="entry name" value="D-METHIONINE-BINDING LIPOPROTEIN METQ-RELATED"/>
    <property type="match status" value="1"/>
</dbReference>
<protein>
    <recommendedName>
        <fullName evidence="6">Lipoprotein</fullName>
    </recommendedName>
</protein>
<dbReference type="Proteomes" id="UP000722165">
    <property type="component" value="Unassembled WGS sequence"/>
</dbReference>
<keyword evidence="4" id="KW-0564">Palmitate</keyword>
<keyword evidence="3" id="KW-0472">Membrane</keyword>
<dbReference type="NCBIfam" id="TIGR00363">
    <property type="entry name" value="MetQ/NlpA family lipoprotein"/>
    <property type="match status" value="1"/>
</dbReference>
<dbReference type="Gene3D" id="3.40.190.10">
    <property type="entry name" value="Periplasmic binding protein-like II"/>
    <property type="match status" value="2"/>
</dbReference>
<keyword evidence="5 6" id="KW-0449">Lipoprotein</keyword>
<dbReference type="SUPFAM" id="SSF53850">
    <property type="entry name" value="Periplasmic binding protein-like II"/>
    <property type="match status" value="1"/>
</dbReference>
<dbReference type="Pfam" id="PF03180">
    <property type="entry name" value="Lipoprotein_9"/>
    <property type="match status" value="1"/>
</dbReference>
<dbReference type="InterPro" id="IPR004872">
    <property type="entry name" value="Lipoprotein_NlpA"/>
</dbReference>
<comment type="subcellular location">
    <subcellularLocation>
        <location evidence="1">Membrane</location>
        <topology evidence="1">Lipid-anchor</topology>
    </subcellularLocation>
</comment>
<evidence type="ECO:0000256" key="6">
    <source>
        <dbReference type="PIRNR" id="PIRNR002854"/>
    </source>
</evidence>
<organism evidence="8 9">
    <name type="scientific">Advenella alkanexedens</name>
    <dbReference type="NCBI Taxonomy" id="1481665"/>
    <lineage>
        <taxon>Bacteria</taxon>
        <taxon>Pseudomonadati</taxon>
        <taxon>Pseudomonadota</taxon>
        <taxon>Betaproteobacteria</taxon>
        <taxon>Burkholderiales</taxon>
        <taxon>Alcaligenaceae</taxon>
    </lineage>
</organism>
<evidence type="ECO:0000313" key="9">
    <source>
        <dbReference type="Proteomes" id="UP000722165"/>
    </source>
</evidence>
<keyword evidence="2 7" id="KW-0732">Signal</keyword>
<gene>
    <name evidence="8" type="ORF">KU392_07930</name>
</gene>
<name>A0ABS6NP74_9BURK</name>
<evidence type="ECO:0000256" key="3">
    <source>
        <dbReference type="ARBA" id="ARBA00023136"/>
    </source>
</evidence>